<feature type="region of interest" description="Disordered" evidence="1">
    <location>
        <begin position="1510"/>
        <end position="1553"/>
    </location>
</feature>
<dbReference type="InterPro" id="IPR014002">
    <property type="entry name" value="Agenet_dom_plant"/>
</dbReference>
<name>A0AA38FGM5_TAXCH</name>
<dbReference type="Pfam" id="PF05641">
    <property type="entry name" value="Agenet"/>
    <property type="match status" value="1"/>
</dbReference>
<organism evidence="3 4">
    <name type="scientific">Taxus chinensis</name>
    <name type="common">Chinese yew</name>
    <name type="synonym">Taxus wallichiana var. chinensis</name>
    <dbReference type="NCBI Taxonomy" id="29808"/>
    <lineage>
        <taxon>Eukaryota</taxon>
        <taxon>Viridiplantae</taxon>
        <taxon>Streptophyta</taxon>
        <taxon>Embryophyta</taxon>
        <taxon>Tracheophyta</taxon>
        <taxon>Spermatophyta</taxon>
        <taxon>Pinopsida</taxon>
        <taxon>Pinidae</taxon>
        <taxon>Conifers II</taxon>
        <taxon>Cupressales</taxon>
        <taxon>Taxaceae</taxon>
        <taxon>Taxus</taxon>
    </lineage>
</organism>
<feature type="region of interest" description="Disordered" evidence="1">
    <location>
        <begin position="1"/>
        <end position="33"/>
    </location>
</feature>
<evidence type="ECO:0000256" key="1">
    <source>
        <dbReference type="SAM" id="MobiDB-lite"/>
    </source>
</evidence>
<feature type="compositionally biased region" description="Basic and acidic residues" evidence="1">
    <location>
        <begin position="1159"/>
        <end position="1175"/>
    </location>
</feature>
<feature type="compositionally biased region" description="Basic and acidic residues" evidence="1">
    <location>
        <begin position="1188"/>
        <end position="1197"/>
    </location>
</feature>
<gene>
    <name evidence="3" type="ORF">KI387_012104</name>
</gene>
<feature type="compositionally biased region" description="Polar residues" evidence="1">
    <location>
        <begin position="2458"/>
        <end position="2477"/>
    </location>
</feature>
<protein>
    <recommendedName>
        <fullName evidence="2">Agenet domain-containing protein</fullName>
    </recommendedName>
</protein>
<feature type="region of interest" description="Disordered" evidence="1">
    <location>
        <begin position="683"/>
        <end position="704"/>
    </location>
</feature>
<feature type="region of interest" description="Disordered" evidence="1">
    <location>
        <begin position="282"/>
        <end position="316"/>
    </location>
</feature>
<feature type="compositionally biased region" description="Polar residues" evidence="1">
    <location>
        <begin position="683"/>
        <end position="700"/>
    </location>
</feature>
<feature type="compositionally biased region" description="Basic and acidic residues" evidence="1">
    <location>
        <begin position="2552"/>
        <end position="2576"/>
    </location>
</feature>
<evidence type="ECO:0000313" key="4">
    <source>
        <dbReference type="Proteomes" id="UP000824469"/>
    </source>
</evidence>
<feature type="compositionally biased region" description="Basic and acidic residues" evidence="1">
    <location>
        <begin position="282"/>
        <end position="298"/>
    </location>
</feature>
<feature type="compositionally biased region" description="Low complexity" evidence="1">
    <location>
        <begin position="1716"/>
        <end position="1732"/>
    </location>
</feature>
<dbReference type="CDD" id="cd20405">
    <property type="entry name" value="Tudor_Agenet_AtDUF_rpt1_3"/>
    <property type="match status" value="1"/>
</dbReference>
<evidence type="ECO:0000259" key="2">
    <source>
        <dbReference type="SMART" id="SM00743"/>
    </source>
</evidence>
<proteinExistence type="predicted"/>
<comment type="caution">
    <text evidence="3">The sequence shown here is derived from an EMBL/GenBank/DDBJ whole genome shotgun (WGS) entry which is preliminary data.</text>
</comment>
<dbReference type="EMBL" id="JAHRHJ020000009">
    <property type="protein sequence ID" value="KAH9300521.1"/>
    <property type="molecule type" value="Genomic_DNA"/>
</dbReference>
<feature type="region of interest" description="Disordered" evidence="1">
    <location>
        <begin position="1153"/>
        <end position="1197"/>
    </location>
</feature>
<dbReference type="InterPro" id="IPR008395">
    <property type="entry name" value="Agenet-like_dom"/>
</dbReference>
<feature type="region of interest" description="Disordered" evidence="1">
    <location>
        <begin position="355"/>
        <end position="402"/>
    </location>
</feature>
<feature type="region of interest" description="Disordered" evidence="1">
    <location>
        <begin position="200"/>
        <end position="233"/>
    </location>
</feature>
<feature type="region of interest" description="Disordered" evidence="1">
    <location>
        <begin position="1108"/>
        <end position="1140"/>
    </location>
</feature>
<keyword evidence="4" id="KW-1185">Reference proteome</keyword>
<dbReference type="CDD" id="cd20403">
    <property type="entry name" value="Tudor_Agenet_FMRP-like_rpt2"/>
    <property type="match status" value="1"/>
</dbReference>
<accession>A0AA38FGM5</accession>
<reference evidence="3 4" key="1">
    <citation type="journal article" date="2021" name="Nat. Plants">
        <title>The Taxus genome provides insights into paclitaxel biosynthesis.</title>
        <authorList>
            <person name="Xiong X."/>
            <person name="Gou J."/>
            <person name="Liao Q."/>
            <person name="Li Y."/>
            <person name="Zhou Q."/>
            <person name="Bi G."/>
            <person name="Li C."/>
            <person name="Du R."/>
            <person name="Wang X."/>
            <person name="Sun T."/>
            <person name="Guo L."/>
            <person name="Liang H."/>
            <person name="Lu P."/>
            <person name="Wu Y."/>
            <person name="Zhang Z."/>
            <person name="Ro D.K."/>
            <person name="Shang Y."/>
            <person name="Huang S."/>
            <person name="Yan J."/>
        </authorList>
    </citation>
    <scope>NUCLEOTIDE SEQUENCE [LARGE SCALE GENOMIC DNA]</scope>
    <source>
        <strain evidence="3">Ta-2019</strain>
    </source>
</reference>
<dbReference type="PANTHER" id="PTHR48429:SF1">
    <property type="entry name" value="AGENET DOMAIN-CONTAINING PROTEIN"/>
    <property type="match status" value="1"/>
</dbReference>
<feature type="region of interest" description="Disordered" evidence="1">
    <location>
        <begin position="2271"/>
        <end position="2301"/>
    </location>
</feature>
<feature type="compositionally biased region" description="Polar residues" evidence="1">
    <location>
        <begin position="202"/>
        <end position="223"/>
    </location>
</feature>
<dbReference type="InterPro" id="IPR055274">
    <property type="entry name" value="SWO1"/>
</dbReference>
<dbReference type="SMART" id="SM00743">
    <property type="entry name" value="Agenet"/>
    <property type="match status" value="2"/>
</dbReference>
<feature type="compositionally biased region" description="Basic and acidic residues" evidence="1">
    <location>
        <begin position="2427"/>
        <end position="2451"/>
    </location>
</feature>
<feature type="compositionally biased region" description="Polar residues" evidence="1">
    <location>
        <begin position="1735"/>
        <end position="1744"/>
    </location>
</feature>
<feature type="domain" description="Agenet" evidence="2">
    <location>
        <begin position="2108"/>
        <end position="2163"/>
    </location>
</feature>
<evidence type="ECO:0000313" key="3">
    <source>
        <dbReference type="EMBL" id="KAH9300521.1"/>
    </source>
</evidence>
<feature type="compositionally biased region" description="Basic and acidic residues" evidence="1">
    <location>
        <begin position="1111"/>
        <end position="1140"/>
    </location>
</feature>
<feature type="region of interest" description="Disordered" evidence="1">
    <location>
        <begin position="1275"/>
        <end position="1297"/>
    </location>
</feature>
<feature type="non-terminal residue" evidence="3">
    <location>
        <position position="1"/>
    </location>
</feature>
<feature type="compositionally biased region" description="Basic and acidic residues" evidence="1">
    <location>
        <begin position="376"/>
        <end position="386"/>
    </location>
</feature>
<feature type="compositionally biased region" description="Polar residues" evidence="1">
    <location>
        <begin position="359"/>
        <end position="369"/>
    </location>
</feature>
<sequence>MSSRHTRDNNFGCGRGIVSASDGGRNLPMEYDDANFTDKDCQLAAKDSYPSNTERHQRGLPRFDLGEHIDVQLGFESLEESVLLQDQSQRVEAWDSHFSREENGVLGLEAVSQNIEFSSTATETCTISRHINVWSEATSSESVQMLLNSVGEDEGNLVEVPDSQESLPSNVAAALDVHCERSIEIDQQGLKSSAMDVRDNNQEIPTSSEPASDSSLEQKNSVSRTEDEGCIPNKEDVSKKFQMLFDESEQQSAITASSQQRHDDFGQRELQEASNLSLEGCNKEETGKHATEVTHEDELTTDIKGPTAIAKDETRSDITEKDATLTDIMEANLQVELGLDKPIENNRVQCPTQELRESVASSKVQGTSRSPPPLDKTPRDPTDSFHADVTAEDPLLGRNNKVGYNADSTKVYEQDVGRKQEILDPMKVESNQDNIDKNVAGVSHENVVLADVLFEKGDQQHGGWNHVIEASNKDVLLSCNDENSKSDSEKGIPGIDKQSPEISSLVQEKANDKSILVKDDTSVIMQVGLEPLQDGDNKSEEHTDIESPHELNFRKMEVILDPMEVDSICDQTEKHVLDVSHDNAVFREMQRNQDMLLQKGNEYGGGQHVTEVLNKDVLPVIDDEKFKQGEHGMPSGDEQSQEISTLLEEKAKENKHSSPKAEETVIILALEHDHNETSLVVANSVSSEDDQNQNVLSTSAEKGGSARDAAEKCLLETNSFSIHNESVNMPESGNQEAYTPEKCYISSSEVGKNQGNESKNTSVESVLMARENETTDEAIDLPEGKCIAPVLHSDIETCKHTQTVSAQEPKEQALYKCQEHLETHDMDVTVEADPPTKQTDQMNWEFEKGVKEANTSHDFKAQDGRHTDIELEAKCCSTQNESAIVQECDVSSLEVGQNQENLEKNASTESVVRTMENETTEDVTASLEPNEMPLLPQTGAETGEYNSGAVLVQDTKAATLLVEQATTSTCPEPVQMTVTYGTQESETVVTAMENETMEEVTASPEPKEIPHFSHNGDETGTSNSVAVLILDTKEAALPPEQAATSACQKPVEMTDACATPKGINEVYMPSESKVLDDVDTLLSSDEQHHMPISGSGDSSQQNLLKVSSPDISERGDFEKAERDQQPLKETKGSENDKDVPEAMEVSLEVGILVEPDNDSAARDADGYSLQDKDSAENIDLASPGKSSSDSKDGSNKVDRLRCATGDLEGTLVSKTDDTFKFDVGTKNASSGGDIVASVDFPTSGQMDKDGCWQPFKAIQSREVRKDNAPVACQSGEVQAEASQENAKDSRNSAVSTTDSILQETNIGLSEVKAKIVPSGEEMSQASGIKELGKKPMSHHRLSVDGQVPSLSIANSTHPTSSSSLQTSTLPDLNATVAQTSVLFQQPFTDSQQVQLRAQILVYGSLIQGSLPEEALMLTAFADIGGASQSDTPLSDGGRSLWENAWHTAADRIHRKNYSNTPEAPINASGSGTPVTGSSKIIESMKTPSPSIVNVTDSKNSSVPGLRSADLAASRSHSLQTRVTGTPNIGRAGSKNTPTVIMSPPRPVNLSSPVWGMSTPVNDGMQGSNIPRSLHVDPHQMAAARHLYQSPQLGHYPSPGNSNPWLSPLHFPGAWLTPPQGTLPESGLPFSSFLVPEITQETLNNRRTPASSPAPHTAMTHFPSMAVTSTGHVSNASIDTSKGIVGVGKQSSSELKSRKRKKKSVSEEFDASGVLTPSGAKVKSVASVSKRPPSSTPVSSQGPQMTVATSSNAFFAPSTSAPDMPPVSNYQIISRGEPGQRVIFSEETASRIEQAKLSAEEAASIAASAVRHSQGIWSQLAAQKSSGLVSECEAKLASAAVAAAAAASVSMAAAAAARVASDAAVQAKLMLTEALNSDGRSDTSHGTEVRLLEGKQGHSRSIIAAARETAKKRVEAASAATKRAENLDAVVRAAELAAQAVAQAGAVVAMGDPVPLTLSALLEAGPETYWKLVTEQAGTRKDDNVHGEKSPHDIVTTSVEKNIKHLKSKNKRDALKNETVRNLESVKSSSTEMLKLVEKGCKLIPVVTPVDNVSTEKDSVVEKENQVVGTGQTFVLVSEAEAVSREASVAPEAEEITETYKKVPAPKANEIKEGSFVEVVSDEEGLRGVWFAAKVLKLKDGKALVLYDELLSDEGPGQLQEWIPLEGENGKPPRIRKAHPMTVMKFEGTRKRRRAAMGSYVWSVGDHVDAWIRDGWWEGIITEKKDDDESKLTVHFPGEGDTSIIKVYNLRPSLIWKDGQWVEWTYLKAGKEGTHEDEHPSEKRQKLDKQDTEGQIKGKEKLQKIPNLEEAKKMQELNALMASGKDKSLAVLKNSTFDGSSAGMRANQSGLQKEGSKVIFGVPKPTKKRKFMDVSKHYVADKMIRNSPDVKYTSKFEKHKAPVSQTHIGLKATNKADDKKFKRPAITKPKDFKFGRAQEGQSKTKSEKDKNSAVHPTVTKETLGQELGQSTMPSSSIDGSKGGKRPGLGGNAPNTKSGEASNPSVSKEAVTYRPSPSLPSNGVKAPSATESEQESKGKQSSASDNTTLNMEKTTFRQEITKDKVSEKATTDAMEPRRSNRRIQPTSRLLEGLQTSPIVLKNSYMSFSHEKGGKAHSKLPSSIPK</sequence>
<dbReference type="Proteomes" id="UP000824469">
    <property type="component" value="Unassembled WGS sequence"/>
</dbReference>
<feature type="compositionally biased region" description="Polar residues" evidence="1">
    <location>
        <begin position="2491"/>
        <end position="2504"/>
    </location>
</feature>
<dbReference type="PANTHER" id="PTHR48429">
    <property type="entry name" value="AGENET DOMAIN-CONTAINING PROTEIN"/>
    <property type="match status" value="1"/>
</dbReference>
<feature type="compositionally biased region" description="Polar residues" evidence="1">
    <location>
        <begin position="1514"/>
        <end position="1526"/>
    </location>
</feature>
<feature type="domain" description="Agenet" evidence="2">
    <location>
        <begin position="2199"/>
        <end position="2257"/>
    </location>
</feature>
<dbReference type="OMA" id="SSQHGPW"/>
<feature type="region of interest" description="Disordered" evidence="1">
    <location>
        <begin position="2394"/>
        <end position="2588"/>
    </location>
</feature>
<feature type="region of interest" description="Disordered" evidence="1">
    <location>
        <begin position="1683"/>
        <end position="1744"/>
    </location>
</feature>